<comment type="caution">
    <text evidence="3">The sequence shown here is derived from an EMBL/GenBank/DDBJ whole genome shotgun (WGS) entry which is preliminary data.</text>
</comment>
<evidence type="ECO:0000256" key="2">
    <source>
        <dbReference type="SAM" id="MobiDB-lite"/>
    </source>
</evidence>
<name>A0A9W5QB94_BACCE</name>
<evidence type="ECO:0000256" key="1">
    <source>
        <dbReference type="SAM" id="Coils"/>
    </source>
</evidence>
<reference evidence="3 4" key="1">
    <citation type="submission" date="2012-12" db="EMBL/GenBank/DDBJ databases">
        <title>The Genome Sequence of Bacillus cereus ISP2954.</title>
        <authorList>
            <consortium name="The Broad Institute Genome Sequencing Platform"/>
            <consortium name="The Broad Institute Genome Sequencing Center for Infectious Disease"/>
            <person name="Feldgarden M."/>
            <person name="Van der Auwera G.A."/>
            <person name="Mahillon J."/>
            <person name="Duprez V."/>
            <person name="Timmery S."/>
            <person name="Mattelet C."/>
            <person name="Dierick K."/>
            <person name="Sun M."/>
            <person name="Yu Z."/>
            <person name="Zhu L."/>
            <person name="Hu X."/>
            <person name="Shank E.B."/>
            <person name="Swiecicka I."/>
            <person name="Hansen B.M."/>
            <person name="Andrup L."/>
            <person name="Walker B."/>
            <person name="Young S.K."/>
            <person name="Zeng Q."/>
            <person name="Gargeya S."/>
            <person name="Fitzgerald M."/>
            <person name="Haas B."/>
            <person name="Abouelleil A."/>
            <person name="Alvarado L."/>
            <person name="Arachchi H.M."/>
            <person name="Berlin A.M."/>
            <person name="Chapman S.B."/>
            <person name="Dewar J."/>
            <person name="Goldberg J."/>
            <person name="Griggs A."/>
            <person name="Gujja S."/>
            <person name="Hansen M."/>
            <person name="Howarth C."/>
            <person name="Imamovic A."/>
            <person name="Larimer J."/>
            <person name="McCowan C."/>
            <person name="Murphy C."/>
            <person name="Neiman D."/>
            <person name="Pearson M."/>
            <person name="Priest M."/>
            <person name="Roberts A."/>
            <person name="Saif S."/>
            <person name="Shea T."/>
            <person name="Sisk P."/>
            <person name="Sykes S."/>
            <person name="Wortman J."/>
            <person name="Nusbaum C."/>
            <person name="Birren B."/>
        </authorList>
    </citation>
    <scope>NUCLEOTIDE SEQUENCE [LARGE SCALE GENOMIC DNA]</scope>
    <source>
        <strain evidence="3 4">ISP2954</strain>
    </source>
</reference>
<feature type="region of interest" description="Disordered" evidence="2">
    <location>
        <begin position="282"/>
        <end position="304"/>
    </location>
</feature>
<feature type="compositionally biased region" description="Polar residues" evidence="2">
    <location>
        <begin position="403"/>
        <end position="415"/>
    </location>
</feature>
<gene>
    <name evidence="3" type="ORF">IGU_04970</name>
</gene>
<dbReference type="EMBL" id="AHEJ01000111">
    <property type="protein sequence ID" value="EOP55444.1"/>
    <property type="molecule type" value="Genomic_DNA"/>
</dbReference>
<evidence type="ECO:0008006" key="5">
    <source>
        <dbReference type="Google" id="ProtNLM"/>
    </source>
</evidence>
<feature type="compositionally biased region" description="Basic and acidic residues" evidence="2">
    <location>
        <begin position="388"/>
        <end position="400"/>
    </location>
</feature>
<sequence>MCPFLCLKEGFYETEKKILLTCTSLILLLPSVASAGNSDVPFYNGNETTILASDELQLKGKLLRSGSRYKPKEFEYKADIHFPAVYNGSFNWGNPRENLIHNEDQSEPYVRISNDGYINPSVVVGDRMVTEVERITNSIITDKYWGNSQFVLKYLIPHKITNQDSFESYGHFYWIRDIAYLSGGYAGAGSVNGVNRYNLWYVRTSKPEIKDFKATSGKKDVPVKFTFNGFEYVSKNKGYNDRDPNGTTVNPYQAAAGERNRVKWMLDITKDGETVYHQENYLRSTPQKDNQKPNEGDAGQFKSEELKWQPQMCGRYTAKIKVIDAVQRESNEKTVDFTINGNCGTEVTPNPDPGDDDDFKYKIDFSADRIEGETAREGKNIKTRIDVSRDNFKPERDQYRAKVNNNINKSQQEVNSSESERDSAQSSLSYCRRNPIHEVDAEGKDHYYDRDCSWEENKLDSAASKLDNARQKLEKEKNKIKKLDVLEEKYTNPETVVVLKHNGQQVALQKVRLTEGEKKTLNLDWQHKGKGTIQAEINPAGNRIDIEETTYKNNPIKTAIYEPSKEKAMCGVTSVKGVVETVSERVSKEDITGAMYYETLTGSIDNLAPSKLHSGYGFSYEVNGKYKNDWNANYPGVFAAAKAQYPFADEGLKSTQDLEKKELKDNTAKFLPKNMYLSEATGHVFDSKRPTKSLYWDGQEKIIDGGQKWYSPLKTKDGVYTFNVETAPAGINEMSLCLTEQVEIKGVAYDDFIKRRVFPDDPFPGGSGVGWNWVGKEELLHKLTDWYYMKTGK</sequence>
<feature type="coiled-coil region" evidence="1">
    <location>
        <begin position="456"/>
        <end position="486"/>
    </location>
</feature>
<evidence type="ECO:0000313" key="3">
    <source>
        <dbReference type="EMBL" id="EOP55444.1"/>
    </source>
</evidence>
<feature type="region of interest" description="Disordered" evidence="2">
    <location>
        <begin position="388"/>
        <end position="429"/>
    </location>
</feature>
<keyword evidence="1" id="KW-0175">Coiled coil</keyword>
<dbReference type="AlphaFoldDB" id="A0A9W5QB94"/>
<evidence type="ECO:0000313" key="4">
    <source>
        <dbReference type="Proteomes" id="UP000013989"/>
    </source>
</evidence>
<organism evidence="3 4">
    <name type="scientific">Bacillus cereus ISP2954</name>
    <dbReference type="NCBI Taxonomy" id="1053215"/>
    <lineage>
        <taxon>Bacteria</taxon>
        <taxon>Bacillati</taxon>
        <taxon>Bacillota</taxon>
        <taxon>Bacilli</taxon>
        <taxon>Bacillales</taxon>
        <taxon>Bacillaceae</taxon>
        <taxon>Bacillus</taxon>
        <taxon>Bacillus cereus group</taxon>
    </lineage>
</organism>
<proteinExistence type="predicted"/>
<dbReference type="Proteomes" id="UP000013989">
    <property type="component" value="Unassembled WGS sequence"/>
</dbReference>
<accession>A0A9W5QB94</accession>
<protein>
    <recommendedName>
        <fullName evidence="5">PXO1-55</fullName>
    </recommendedName>
</protein>